<dbReference type="PANTHER" id="PTHR10161:SF14">
    <property type="entry name" value="TARTRATE-RESISTANT ACID PHOSPHATASE TYPE 5"/>
    <property type="match status" value="1"/>
</dbReference>
<dbReference type="Gene3D" id="3.60.21.10">
    <property type="match status" value="1"/>
</dbReference>
<gene>
    <name evidence="5" type="ORF">SAMN05421770_101995</name>
</gene>
<dbReference type="AlphaFoldDB" id="A0A239EI93"/>
<dbReference type="InterPro" id="IPR004843">
    <property type="entry name" value="Calcineurin-like_PHP"/>
</dbReference>
<dbReference type="Proteomes" id="UP000198356">
    <property type="component" value="Unassembled WGS sequence"/>
</dbReference>
<evidence type="ECO:0000256" key="3">
    <source>
        <dbReference type="SAM" id="SignalP"/>
    </source>
</evidence>
<evidence type="ECO:0000256" key="2">
    <source>
        <dbReference type="ARBA" id="ARBA00022801"/>
    </source>
</evidence>
<feature type="chain" id="PRO_5012669788" evidence="3">
    <location>
        <begin position="22"/>
        <end position="333"/>
    </location>
</feature>
<dbReference type="RefSeq" id="WP_089407241.1">
    <property type="nucleotide sequence ID" value="NZ_FZOU01000001.1"/>
</dbReference>
<dbReference type="Pfam" id="PF00149">
    <property type="entry name" value="Metallophos"/>
    <property type="match status" value="1"/>
</dbReference>
<dbReference type="PANTHER" id="PTHR10161">
    <property type="entry name" value="TARTRATE-RESISTANT ACID PHOSPHATASE TYPE 5"/>
    <property type="match status" value="1"/>
</dbReference>
<dbReference type="EMBL" id="FZOU01000001">
    <property type="protein sequence ID" value="SNS44347.1"/>
    <property type="molecule type" value="Genomic_DNA"/>
</dbReference>
<dbReference type="InterPro" id="IPR051558">
    <property type="entry name" value="Metallophosphoesterase_PAP"/>
</dbReference>
<evidence type="ECO:0000256" key="1">
    <source>
        <dbReference type="ARBA" id="ARBA00022729"/>
    </source>
</evidence>
<evidence type="ECO:0000313" key="5">
    <source>
        <dbReference type="EMBL" id="SNS44347.1"/>
    </source>
</evidence>
<feature type="domain" description="Calcineurin-like phosphoesterase" evidence="4">
    <location>
        <begin position="40"/>
        <end position="253"/>
    </location>
</feature>
<name>A0A239EI93_9BACT</name>
<evidence type="ECO:0000313" key="6">
    <source>
        <dbReference type="Proteomes" id="UP000198356"/>
    </source>
</evidence>
<dbReference type="SUPFAM" id="SSF56300">
    <property type="entry name" value="Metallo-dependent phosphatases"/>
    <property type="match status" value="1"/>
</dbReference>
<feature type="signal peptide" evidence="3">
    <location>
        <begin position="1"/>
        <end position="21"/>
    </location>
</feature>
<dbReference type="OrthoDB" id="9809781at2"/>
<dbReference type="GO" id="GO:0016787">
    <property type="term" value="F:hydrolase activity"/>
    <property type="evidence" value="ECO:0007669"/>
    <property type="project" value="UniProtKB-KW"/>
</dbReference>
<protein>
    <submittedName>
        <fullName evidence="5">Calcineurin-like phosphoesterase</fullName>
    </submittedName>
</protein>
<sequence>MTHPIQRRDFLRQSFAFSALAAGLGARGVLAQAPNPGAKHILMVGDWGKDGDHSAQTEVAAAMARYAHDHSLKTEALFMLGDSWYGPLLGGENSPRWQTQFEEMYPRRVFDCPAYSIMGNHDYQRMPFSKVEAELLYARKPGTRWTQPALWYSFDFPKENPLMRVIALDSNMPNGRMSFGVDFTLTDAQRQQQLAWFRSELSRSTSAPFTVVLGHHPVFSNGPHGDHPILKQDWEPLLRQHKVHLYLAGHDHDLQHLEFAGHPTSFVSSGAGGADLYTLKIGEKERGPYAEKVYGFSHLEVTPEKLTLRHVDAQGRIVHGFSKLVDGVVTLGA</sequence>
<evidence type="ECO:0000259" key="4">
    <source>
        <dbReference type="Pfam" id="PF00149"/>
    </source>
</evidence>
<dbReference type="PROSITE" id="PS51318">
    <property type="entry name" value="TAT"/>
    <property type="match status" value="1"/>
</dbReference>
<dbReference type="InterPro" id="IPR006311">
    <property type="entry name" value="TAT_signal"/>
</dbReference>
<reference evidence="5 6" key="1">
    <citation type="submission" date="2017-06" db="EMBL/GenBank/DDBJ databases">
        <authorList>
            <person name="Kim H.J."/>
            <person name="Triplett B.A."/>
        </authorList>
    </citation>
    <scope>NUCLEOTIDE SEQUENCE [LARGE SCALE GENOMIC DNA]</scope>
    <source>
        <strain evidence="5 6">DSM 18704</strain>
    </source>
</reference>
<keyword evidence="6" id="KW-1185">Reference proteome</keyword>
<accession>A0A239EI93</accession>
<keyword evidence="2" id="KW-0378">Hydrolase</keyword>
<keyword evidence="1 3" id="KW-0732">Signal</keyword>
<organism evidence="5 6">
    <name type="scientific">Granulicella rosea</name>
    <dbReference type="NCBI Taxonomy" id="474952"/>
    <lineage>
        <taxon>Bacteria</taxon>
        <taxon>Pseudomonadati</taxon>
        <taxon>Acidobacteriota</taxon>
        <taxon>Terriglobia</taxon>
        <taxon>Terriglobales</taxon>
        <taxon>Acidobacteriaceae</taxon>
        <taxon>Granulicella</taxon>
    </lineage>
</organism>
<proteinExistence type="predicted"/>
<dbReference type="InterPro" id="IPR029052">
    <property type="entry name" value="Metallo-depent_PP-like"/>
</dbReference>